<dbReference type="Pfam" id="PF11751">
    <property type="entry name" value="PorP_SprF"/>
    <property type="match status" value="1"/>
</dbReference>
<sequence>MKGLIIFLTCFTLSFFGFAQDIQYSQYYANPIYLNPAFAGSTGQTRFGVNFRNQWPALEESFVAYTAYFDHYEERINSGFGLIIQGAQESFTQTSLNEIGLVYSYRLRLSDKSYIQAGIQGSFVAREALFDRVILGTQLDIDRGVIVGEPGSAFDGDSELKSADAHAGLLYFGRKVWLGVSVAHLLEPEISYLADNSNQLPMKYSLHGGYRFDLSPGDINDYFNNTDQERSFALGINYKQQGQFSQLDLGAEFFFEPLVLGFWYRGLPTKYSLPNNEALIFLLGVSLSSGLELGYSFDYSISKLGFSSSGGAHEVSMRYTFSSKDPRKRYYAPLPSFRY</sequence>
<evidence type="ECO:0000313" key="3">
    <source>
        <dbReference type="Proteomes" id="UP000283522"/>
    </source>
</evidence>
<dbReference type="InterPro" id="IPR019861">
    <property type="entry name" value="PorP/SprF_Bacteroidetes"/>
</dbReference>
<dbReference type="Proteomes" id="UP000283522">
    <property type="component" value="Unassembled WGS sequence"/>
</dbReference>
<dbReference type="EMBL" id="QXML01000008">
    <property type="protein sequence ID" value="RIW13754.1"/>
    <property type="molecule type" value="Genomic_DNA"/>
</dbReference>
<gene>
    <name evidence="2" type="ORF">D0X99_16085</name>
</gene>
<keyword evidence="1" id="KW-0732">Signal</keyword>
<evidence type="ECO:0000313" key="2">
    <source>
        <dbReference type="EMBL" id="RIW13754.1"/>
    </source>
</evidence>
<dbReference type="RefSeq" id="WP_119478870.1">
    <property type="nucleotide sequence ID" value="NZ_QXML01000008.1"/>
</dbReference>
<keyword evidence="3" id="KW-1185">Reference proteome</keyword>
<feature type="signal peptide" evidence="1">
    <location>
        <begin position="1"/>
        <end position="19"/>
    </location>
</feature>
<accession>A0A418PPA2</accession>
<dbReference type="OrthoDB" id="1186563at2"/>
<proteinExistence type="predicted"/>
<dbReference type="NCBIfam" id="TIGR03519">
    <property type="entry name" value="T9SS_PorP_fam"/>
    <property type="match status" value="1"/>
</dbReference>
<organism evidence="2 3">
    <name type="scientific">Algoriphagus lacus</name>
    <dbReference type="NCBI Taxonomy" id="2056311"/>
    <lineage>
        <taxon>Bacteria</taxon>
        <taxon>Pseudomonadati</taxon>
        <taxon>Bacteroidota</taxon>
        <taxon>Cytophagia</taxon>
        <taxon>Cytophagales</taxon>
        <taxon>Cyclobacteriaceae</taxon>
        <taxon>Algoriphagus</taxon>
    </lineage>
</organism>
<evidence type="ECO:0000256" key="1">
    <source>
        <dbReference type="SAM" id="SignalP"/>
    </source>
</evidence>
<name>A0A418PPA2_9BACT</name>
<feature type="chain" id="PRO_5018975460" evidence="1">
    <location>
        <begin position="20"/>
        <end position="339"/>
    </location>
</feature>
<protein>
    <submittedName>
        <fullName evidence="2">Type IX secretion system membrane protein PorP/SprF</fullName>
    </submittedName>
</protein>
<comment type="caution">
    <text evidence="2">The sequence shown here is derived from an EMBL/GenBank/DDBJ whole genome shotgun (WGS) entry which is preliminary data.</text>
</comment>
<reference evidence="2 3" key="1">
    <citation type="submission" date="2018-09" db="EMBL/GenBank/DDBJ databases">
        <authorList>
            <person name="Wang X."/>
            <person name="Du Z."/>
        </authorList>
    </citation>
    <scope>NUCLEOTIDE SEQUENCE [LARGE SCALE GENOMIC DNA]</scope>
    <source>
        <strain evidence="2 3">N3</strain>
    </source>
</reference>
<dbReference type="AlphaFoldDB" id="A0A418PPA2"/>